<evidence type="ECO:0000256" key="2">
    <source>
        <dbReference type="ARBA" id="ARBA00022801"/>
    </source>
</evidence>
<proteinExistence type="inferred from homology"/>
<dbReference type="Gene3D" id="3.40.50.1110">
    <property type="entry name" value="SGNH hydrolase"/>
    <property type="match status" value="1"/>
</dbReference>
<dbReference type="InterPro" id="IPR013830">
    <property type="entry name" value="SGNH_hydro"/>
</dbReference>
<feature type="domain" description="SGNH hydrolase-type esterase" evidence="4">
    <location>
        <begin position="23"/>
        <end position="224"/>
    </location>
</feature>
<dbReference type="PANTHER" id="PTHR43695:SF1">
    <property type="entry name" value="RHAMNOGALACTURONAN ACETYLESTERASE"/>
    <property type="match status" value="1"/>
</dbReference>
<evidence type="ECO:0000256" key="3">
    <source>
        <dbReference type="SAM" id="MobiDB-lite"/>
    </source>
</evidence>
<feature type="region of interest" description="Disordered" evidence="3">
    <location>
        <begin position="98"/>
        <end position="121"/>
    </location>
</feature>
<sequence length="250" mass="27877">MRSLLILFLSITGLLAKPTLWIIGDSTVRNNTRGQQGWGDPLAQEFEEEKITVINRAIGGRSSRSFLTEGRWEEVRRELKKGDFVLIQFGHNDGGQMFRGDRPRASIKGTGEESETGVVEATGKEETVHSYGWYLRKYCQDALAQGATPVVISLIPRNIRDQEGLIQPDTRSYAKWAEESATATGALFIPFNRLLAEKYNELGKEETDAIFCGTDHTHTSPRGAAFNASVLAKALRELPESPFAKFLKEE</sequence>
<evidence type="ECO:0000256" key="1">
    <source>
        <dbReference type="ARBA" id="ARBA00008668"/>
    </source>
</evidence>
<evidence type="ECO:0000313" key="5">
    <source>
        <dbReference type="EMBL" id="MBK1834173.1"/>
    </source>
</evidence>
<dbReference type="GO" id="GO:0016788">
    <property type="term" value="F:hydrolase activity, acting on ester bonds"/>
    <property type="evidence" value="ECO:0007669"/>
    <property type="project" value="UniProtKB-ARBA"/>
</dbReference>
<dbReference type="AlphaFoldDB" id="A0A934RNP3"/>
<dbReference type="Proteomes" id="UP000604083">
    <property type="component" value="Unassembled WGS sequence"/>
</dbReference>
<evidence type="ECO:0000259" key="4">
    <source>
        <dbReference type="Pfam" id="PF13472"/>
    </source>
</evidence>
<dbReference type="SUPFAM" id="SSF52266">
    <property type="entry name" value="SGNH hydrolase"/>
    <property type="match status" value="1"/>
</dbReference>
<keyword evidence="6" id="KW-1185">Reference proteome</keyword>
<dbReference type="Pfam" id="PF13472">
    <property type="entry name" value="Lipase_GDSL_2"/>
    <property type="match status" value="1"/>
</dbReference>
<dbReference type="RefSeq" id="WP_200391609.1">
    <property type="nucleotide sequence ID" value="NZ_JAENIO010000019.1"/>
</dbReference>
<dbReference type="InterPro" id="IPR037459">
    <property type="entry name" value="RhgT-like"/>
</dbReference>
<dbReference type="EMBL" id="JAENIO010000019">
    <property type="protein sequence ID" value="MBK1834173.1"/>
    <property type="molecule type" value="Genomic_DNA"/>
</dbReference>
<comment type="caution">
    <text evidence="5">The sequence shown here is derived from an EMBL/GenBank/DDBJ whole genome shotgun (WGS) entry which is preliminary data.</text>
</comment>
<reference evidence="5" key="1">
    <citation type="submission" date="2021-01" db="EMBL/GenBank/DDBJ databases">
        <title>Modified the classification status of verrucomicrobia.</title>
        <authorList>
            <person name="Feng X."/>
        </authorList>
    </citation>
    <scope>NUCLEOTIDE SEQUENCE</scope>
    <source>
        <strain evidence="5">KCTC 12986</strain>
    </source>
</reference>
<protein>
    <submittedName>
        <fullName evidence="5">Rhamnogalacturonan acetylesterase</fullName>
    </submittedName>
</protein>
<organism evidence="5 6">
    <name type="scientific">Roseibacillus ishigakijimensis</name>
    <dbReference type="NCBI Taxonomy" id="454146"/>
    <lineage>
        <taxon>Bacteria</taxon>
        <taxon>Pseudomonadati</taxon>
        <taxon>Verrucomicrobiota</taxon>
        <taxon>Verrucomicrobiia</taxon>
        <taxon>Verrucomicrobiales</taxon>
        <taxon>Verrucomicrobiaceae</taxon>
        <taxon>Roseibacillus</taxon>
    </lineage>
</organism>
<name>A0A934RNP3_9BACT</name>
<dbReference type="CDD" id="cd01821">
    <property type="entry name" value="Rhamnogalacturan_acetylesterase_like"/>
    <property type="match status" value="1"/>
</dbReference>
<comment type="similarity">
    <text evidence="1">Belongs to the 'GDSL' lipolytic enzyme family.</text>
</comment>
<dbReference type="PANTHER" id="PTHR43695">
    <property type="entry name" value="PUTATIVE (AFU_ORTHOLOGUE AFUA_2G17250)-RELATED"/>
    <property type="match status" value="1"/>
</dbReference>
<accession>A0A934RNP3</accession>
<dbReference type="InterPro" id="IPR036514">
    <property type="entry name" value="SGNH_hydro_sf"/>
</dbReference>
<gene>
    <name evidence="5" type="ORF">JIN78_08875</name>
</gene>
<keyword evidence="2" id="KW-0378">Hydrolase</keyword>
<evidence type="ECO:0000313" key="6">
    <source>
        <dbReference type="Proteomes" id="UP000604083"/>
    </source>
</evidence>